<keyword evidence="6" id="KW-0999">Mitochondrion inner membrane</keyword>
<dbReference type="InterPro" id="IPR019533">
    <property type="entry name" value="Peptidase_S26"/>
</dbReference>
<keyword evidence="8" id="KW-1133">Transmembrane helix</keyword>
<dbReference type="Proteomes" id="UP000193467">
    <property type="component" value="Unassembled WGS sequence"/>
</dbReference>
<sequence length="147" mass="15924">LRALGWIPVAVFFNDHVLSLATVKGRSMQPTLNPDSSHMIQDIVLLNRYAAVESASGTGQGGFKVGDIVALKSPTDPKQLLIKRIIGLPGSIVTTLPPHPHRSVRIPAGHCWVEGDERYHSRDSNAYGPIPLGLVNARVVGVLWPPR</sequence>
<gene>
    <name evidence="13" type="ORF">BCR35DRAFT_269823</name>
</gene>
<feature type="active site" evidence="11">
    <location>
        <position position="27"/>
    </location>
</feature>
<dbReference type="AlphaFoldDB" id="A0A1Y2ECM3"/>
<comment type="similarity">
    <text evidence="2">Belongs to the peptidase S26 family. IMP2 subfamily.</text>
</comment>
<evidence type="ECO:0000256" key="5">
    <source>
        <dbReference type="ARBA" id="ARBA00022692"/>
    </source>
</evidence>
<comment type="subcellular location">
    <subcellularLocation>
        <location evidence="1">Mitochondrion inner membrane</location>
        <topology evidence="1">Single-pass membrane protein</topology>
    </subcellularLocation>
</comment>
<organism evidence="13 14">
    <name type="scientific">Leucosporidium creatinivorum</name>
    <dbReference type="NCBI Taxonomy" id="106004"/>
    <lineage>
        <taxon>Eukaryota</taxon>
        <taxon>Fungi</taxon>
        <taxon>Dikarya</taxon>
        <taxon>Basidiomycota</taxon>
        <taxon>Pucciniomycotina</taxon>
        <taxon>Microbotryomycetes</taxon>
        <taxon>Leucosporidiales</taxon>
        <taxon>Leucosporidium</taxon>
    </lineage>
</organism>
<dbReference type="FunFam" id="2.10.109.10:FF:000005">
    <property type="entry name" value="Mitochondrial inner membrane protease subunit"/>
    <property type="match status" value="1"/>
</dbReference>
<dbReference type="GO" id="GO:0042720">
    <property type="term" value="C:mitochondrial inner membrane peptidase complex"/>
    <property type="evidence" value="ECO:0007669"/>
    <property type="project" value="InterPro"/>
</dbReference>
<comment type="caution">
    <text evidence="13">The sequence shown here is derived from an EMBL/GenBank/DDBJ whole genome shotgun (WGS) entry which is preliminary data.</text>
</comment>
<evidence type="ECO:0000256" key="11">
    <source>
        <dbReference type="PIRSR" id="PIRSR600223-1"/>
    </source>
</evidence>
<keyword evidence="5" id="KW-0812">Transmembrane</keyword>
<dbReference type="GO" id="GO:0006465">
    <property type="term" value="P:signal peptide processing"/>
    <property type="evidence" value="ECO:0007669"/>
    <property type="project" value="InterPro"/>
</dbReference>
<evidence type="ECO:0000256" key="7">
    <source>
        <dbReference type="ARBA" id="ARBA00022801"/>
    </source>
</evidence>
<dbReference type="GO" id="GO:0004252">
    <property type="term" value="F:serine-type endopeptidase activity"/>
    <property type="evidence" value="ECO:0007669"/>
    <property type="project" value="InterPro"/>
</dbReference>
<protein>
    <recommendedName>
        <fullName evidence="3">Mitochondrial inner membrane protease subunit 2</fullName>
    </recommendedName>
</protein>
<evidence type="ECO:0000256" key="2">
    <source>
        <dbReference type="ARBA" id="ARBA00007066"/>
    </source>
</evidence>
<dbReference type="FunCoup" id="A0A1Y2ECM3">
    <property type="interactions" value="317"/>
</dbReference>
<keyword evidence="9" id="KW-0496">Mitochondrion</keyword>
<evidence type="ECO:0000256" key="1">
    <source>
        <dbReference type="ARBA" id="ARBA00004434"/>
    </source>
</evidence>
<evidence type="ECO:0000256" key="8">
    <source>
        <dbReference type="ARBA" id="ARBA00022989"/>
    </source>
</evidence>
<dbReference type="PANTHER" id="PTHR46041:SF2">
    <property type="entry name" value="MITOCHONDRIAL INNER MEMBRANE PROTEASE SUBUNIT 2"/>
    <property type="match status" value="1"/>
</dbReference>
<feature type="active site" evidence="11">
    <location>
        <position position="83"/>
    </location>
</feature>
<keyword evidence="10" id="KW-0472">Membrane</keyword>
<dbReference type="PANTHER" id="PTHR46041">
    <property type="entry name" value="MITOCHONDRIAL INNER MEMBRANE PROTEASE SUBUNIT 2"/>
    <property type="match status" value="1"/>
</dbReference>
<reference evidence="13 14" key="1">
    <citation type="submission" date="2016-07" db="EMBL/GenBank/DDBJ databases">
        <title>Pervasive Adenine N6-methylation of Active Genes in Fungi.</title>
        <authorList>
            <consortium name="DOE Joint Genome Institute"/>
            <person name="Mondo S.J."/>
            <person name="Dannebaum R.O."/>
            <person name="Kuo R.C."/>
            <person name="Labutti K."/>
            <person name="Haridas S."/>
            <person name="Kuo A."/>
            <person name="Salamov A."/>
            <person name="Ahrendt S.R."/>
            <person name="Lipzen A."/>
            <person name="Sullivan W."/>
            <person name="Andreopoulos W.B."/>
            <person name="Clum A."/>
            <person name="Lindquist E."/>
            <person name="Daum C."/>
            <person name="Ramamoorthy G.K."/>
            <person name="Gryganskyi A."/>
            <person name="Culley D."/>
            <person name="Magnuson J.K."/>
            <person name="James T.Y."/>
            <person name="O'Malley M.A."/>
            <person name="Stajich J.E."/>
            <person name="Spatafora J.W."/>
            <person name="Visel A."/>
            <person name="Grigoriev I.V."/>
        </authorList>
    </citation>
    <scope>NUCLEOTIDE SEQUENCE [LARGE SCALE GENOMIC DNA]</scope>
    <source>
        <strain evidence="13 14">62-1032</strain>
    </source>
</reference>
<evidence type="ECO:0000313" key="13">
    <source>
        <dbReference type="EMBL" id="ORY69321.1"/>
    </source>
</evidence>
<keyword evidence="14" id="KW-1185">Reference proteome</keyword>
<evidence type="ECO:0000256" key="4">
    <source>
        <dbReference type="ARBA" id="ARBA00022670"/>
    </source>
</evidence>
<dbReference type="SUPFAM" id="SSF51306">
    <property type="entry name" value="LexA/Signal peptidase"/>
    <property type="match status" value="1"/>
</dbReference>
<dbReference type="PRINTS" id="PR00727">
    <property type="entry name" value="LEADERPTASE"/>
</dbReference>
<dbReference type="InParanoid" id="A0A1Y2ECM3"/>
<dbReference type="Gene3D" id="2.10.109.10">
    <property type="entry name" value="Umud Fragment, subunit A"/>
    <property type="match status" value="1"/>
</dbReference>
<feature type="non-terminal residue" evidence="13">
    <location>
        <position position="1"/>
    </location>
</feature>
<evidence type="ECO:0000256" key="9">
    <source>
        <dbReference type="ARBA" id="ARBA00023128"/>
    </source>
</evidence>
<keyword evidence="7" id="KW-0378">Hydrolase</keyword>
<proteinExistence type="inferred from homology"/>
<dbReference type="GO" id="GO:0006627">
    <property type="term" value="P:protein processing involved in protein targeting to mitochondrion"/>
    <property type="evidence" value="ECO:0007669"/>
    <property type="project" value="InterPro"/>
</dbReference>
<evidence type="ECO:0000313" key="14">
    <source>
        <dbReference type="Proteomes" id="UP000193467"/>
    </source>
</evidence>
<name>A0A1Y2ECM3_9BASI</name>
<feature type="domain" description="Peptidase S26" evidence="12">
    <location>
        <begin position="9"/>
        <end position="94"/>
    </location>
</feature>
<keyword evidence="4" id="KW-0645">Protease</keyword>
<dbReference type="Pfam" id="PF10502">
    <property type="entry name" value="Peptidase_S26"/>
    <property type="match status" value="2"/>
</dbReference>
<dbReference type="InterPro" id="IPR037730">
    <property type="entry name" value="IMP2"/>
</dbReference>
<dbReference type="OrthoDB" id="308440at2759"/>
<evidence type="ECO:0000256" key="10">
    <source>
        <dbReference type="ARBA" id="ARBA00023136"/>
    </source>
</evidence>
<dbReference type="STRING" id="106004.A0A1Y2ECM3"/>
<dbReference type="InterPro" id="IPR036286">
    <property type="entry name" value="LexA/Signal_pep-like_sf"/>
</dbReference>
<dbReference type="CDD" id="cd06530">
    <property type="entry name" value="S26_SPase_I"/>
    <property type="match status" value="1"/>
</dbReference>
<feature type="domain" description="Peptidase S26" evidence="12">
    <location>
        <begin position="103"/>
        <end position="144"/>
    </location>
</feature>
<evidence type="ECO:0000256" key="6">
    <source>
        <dbReference type="ARBA" id="ARBA00022792"/>
    </source>
</evidence>
<evidence type="ECO:0000259" key="12">
    <source>
        <dbReference type="Pfam" id="PF10502"/>
    </source>
</evidence>
<evidence type="ECO:0000256" key="3">
    <source>
        <dbReference type="ARBA" id="ARBA00013650"/>
    </source>
</evidence>
<dbReference type="InterPro" id="IPR000223">
    <property type="entry name" value="Pept_S26A_signal_pept_1"/>
</dbReference>
<dbReference type="EMBL" id="MCGR01000057">
    <property type="protein sequence ID" value="ORY69321.1"/>
    <property type="molecule type" value="Genomic_DNA"/>
</dbReference>
<accession>A0A1Y2ECM3</accession>